<feature type="domain" description="EF-hand" evidence="6">
    <location>
        <begin position="340"/>
        <end position="374"/>
    </location>
</feature>
<keyword evidence="2" id="KW-0677">Repeat</keyword>
<dbReference type="Pfam" id="PF13499">
    <property type="entry name" value="EF-hand_7"/>
    <property type="match status" value="2"/>
</dbReference>
<evidence type="ECO:0000313" key="7">
    <source>
        <dbReference type="EMBL" id="EKC20673.1"/>
    </source>
</evidence>
<feature type="compositionally biased region" description="Basic and acidic residues" evidence="5">
    <location>
        <begin position="111"/>
        <end position="123"/>
    </location>
</feature>
<dbReference type="AlphaFoldDB" id="K1PGE8"/>
<feature type="region of interest" description="Disordered" evidence="5">
    <location>
        <begin position="152"/>
        <end position="211"/>
    </location>
</feature>
<feature type="region of interest" description="Disordered" evidence="5">
    <location>
        <begin position="47"/>
        <end position="126"/>
    </location>
</feature>
<dbReference type="PANTHER" id="PTHR34524">
    <property type="entry name" value="CALCYPHOSIN"/>
    <property type="match status" value="1"/>
</dbReference>
<dbReference type="PANTHER" id="PTHR34524:SF6">
    <property type="entry name" value="CALCYPHOSINE LIKE"/>
    <property type="match status" value="1"/>
</dbReference>
<dbReference type="SUPFAM" id="SSF47473">
    <property type="entry name" value="EF-hand"/>
    <property type="match status" value="1"/>
</dbReference>
<feature type="compositionally biased region" description="Acidic residues" evidence="5">
    <location>
        <begin position="73"/>
        <end position="98"/>
    </location>
</feature>
<evidence type="ECO:0000256" key="3">
    <source>
        <dbReference type="ARBA" id="ARBA00022837"/>
    </source>
</evidence>
<dbReference type="InterPro" id="IPR018247">
    <property type="entry name" value="EF_Hand_1_Ca_BS"/>
</dbReference>
<dbReference type="InParanoid" id="K1PGE8"/>
<feature type="domain" description="EF-hand" evidence="6">
    <location>
        <begin position="304"/>
        <end position="339"/>
    </location>
</feature>
<keyword evidence="3" id="KW-0106">Calcium</keyword>
<evidence type="ECO:0000256" key="2">
    <source>
        <dbReference type="ARBA" id="ARBA00022737"/>
    </source>
</evidence>
<evidence type="ECO:0000256" key="5">
    <source>
        <dbReference type="SAM" id="MobiDB-lite"/>
    </source>
</evidence>
<name>K1PGE8_MAGGI</name>
<dbReference type="InterPro" id="IPR011992">
    <property type="entry name" value="EF-hand-dom_pair"/>
</dbReference>
<dbReference type="FunFam" id="1.10.238.10:FF:000001">
    <property type="entry name" value="Calmodulin 1"/>
    <property type="match status" value="1"/>
</dbReference>
<protein>
    <submittedName>
        <fullName evidence="7">Calmodulin-5/6/7/8</fullName>
    </submittedName>
</protein>
<proteinExistence type="predicted"/>
<dbReference type="PROSITE" id="PS50222">
    <property type="entry name" value="EF_HAND_2"/>
    <property type="match status" value="3"/>
</dbReference>
<dbReference type="EMBL" id="JH815815">
    <property type="protein sequence ID" value="EKC20673.1"/>
    <property type="molecule type" value="Genomic_DNA"/>
</dbReference>
<feature type="compositionally biased region" description="Basic and acidic residues" evidence="5">
    <location>
        <begin position="192"/>
        <end position="211"/>
    </location>
</feature>
<dbReference type="Gene3D" id="1.10.238.10">
    <property type="entry name" value="EF-hand"/>
    <property type="match status" value="1"/>
</dbReference>
<feature type="region of interest" description="Disordered" evidence="5">
    <location>
        <begin position="1"/>
        <end position="32"/>
    </location>
</feature>
<dbReference type="CDD" id="cd00051">
    <property type="entry name" value="EFh"/>
    <property type="match status" value="1"/>
</dbReference>
<keyword evidence="1" id="KW-0479">Metal-binding</keyword>
<evidence type="ECO:0000259" key="6">
    <source>
        <dbReference type="PROSITE" id="PS50222"/>
    </source>
</evidence>
<feature type="compositionally biased region" description="Polar residues" evidence="5">
    <location>
        <begin position="15"/>
        <end position="27"/>
    </location>
</feature>
<reference evidence="7" key="1">
    <citation type="journal article" date="2012" name="Nature">
        <title>The oyster genome reveals stress adaptation and complexity of shell formation.</title>
        <authorList>
            <person name="Zhang G."/>
            <person name="Fang X."/>
            <person name="Guo X."/>
            <person name="Li L."/>
            <person name="Luo R."/>
            <person name="Xu F."/>
            <person name="Yang P."/>
            <person name="Zhang L."/>
            <person name="Wang X."/>
            <person name="Qi H."/>
            <person name="Xiong Z."/>
            <person name="Que H."/>
            <person name="Xie Y."/>
            <person name="Holland P.W."/>
            <person name="Paps J."/>
            <person name="Zhu Y."/>
            <person name="Wu F."/>
            <person name="Chen Y."/>
            <person name="Wang J."/>
            <person name="Peng C."/>
            <person name="Meng J."/>
            <person name="Yang L."/>
            <person name="Liu J."/>
            <person name="Wen B."/>
            <person name="Zhang N."/>
            <person name="Huang Z."/>
            <person name="Zhu Q."/>
            <person name="Feng Y."/>
            <person name="Mount A."/>
            <person name="Hedgecock D."/>
            <person name="Xu Z."/>
            <person name="Liu Y."/>
            <person name="Domazet-Loso T."/>
            <person name="Du Y."/>
            <person name="Sun X."/>
            <person name="Zhang S."/>
            <person name="Liu B."/>
            <person name="Cheng P."/>
            <person name="Jiang X."/>
            <person name="Li J."/>
            <person name="Fan D."/>
            <person name="Wang W."/>
            <person name="Fu W."/>
            <person name="Wang T."/>
            <person name="Wang B."/>
            <person name="Zhang J."/>
            <person name="Peng Z."/>
            <person name="Li Y."/>
            <person name="Li N."/>
            <person name="Wang J."/>
            <person name="Chen M."/>
            <person name="He Y."/>
            <person name="Tan F."/>
            <person name="Song X."/>
            <person name="Zheng Q."/>
            <person name="Huang R."/>
            <person name="Yang H."/>
            <person name="Du X."/>
            <person name="Chen L."/>
            <person name="Yang M."/>
            <person name="Gaffney P.M."/>
            <person name="Wang S."/>
            <person name="Luo L."/>
            <person name="She Z."/>
            <person name="Ming Y."/>
            <person name="Huang W."/>
            <person name="Zhang S."/>
            <person name="Huang B."/>
            <person name="Zhang Y."/>
            <person name="Qu T."/>
            <person name="Ni P."/>
            <person name="Miao G."/>
            <person name="Wang J."/>
            <person name="Wang Q."/>
            <person name="Steinberg C.E."/>
            <person name="Wang H."/>
            <person name="Li N."/>
            <person name="Qian L."/>
            <person name="Zhang G."/>
            <person name="Li Y."/>
            <person name="Yang H."/>
            <person name="Liu X."/>
            <person name="Wang J."/>
            <person name="Yin Y."/>
            <person name="Wang J."/>
        </authorList>
    </citation>
    <scope>NUCLEOTIDE SEQUENCE [LARGE SCALE GENOMIC DNA]</scope>
    <source>
        <strain evidence="7">05x7-T-G4-1.051#20</strain>
    </source>
</reference>
<accession>K1PGE8</accession>
<dbReference type="GO" id="GO:0005509">
    <property type="term" value="F:calcium ion binding"/>
    <property type="evidence" value="ECO:0007669"/>
    <property type="project" value="InterPro"/>
</dbReference>
<dbReference type="SMART" id="SM00054">
    <property type="entry name" value="EFh"/>
    <property type="match status" value="4"/>
</dbReference>
<evidence type="ECO:0000256" key="4">
    <source>
        <dbReference type="ARBA" id="ARBA00023179"/>
    </source>
</evidence>
<feature type="domain" description="EF-hand" evidence="6">
    <location>
        <begin position="231"/>
        <end position="266"/>
    </location>
</feature>
<dbReference type="HOGENOM" id="CLU_740223_0_0_1"/>
<organism evidence="7">
    <name type="scientific">Magallana gigas</name>
    <name type="common">Pacific oyster</name>
    <name type="synonym">Crassostrea gigas</name>
    <dbReference type="NCBI Taxonomy" id="29159"/>
    <lineage>
        <taxon>Eukaryota</taxon>
        <taxon>Metazoa</taxon>
        <taxon>Spiralia</taxon>
        <taxon>Lophotrochozoa</taxon>
        <taxon>Mollusca</taxon>
        <taxon>Bivalvia</taxon>
        <taxon>Autobranchia</taxon>
        <taxon>Pteriomorphia</taxon>
        <taxon>Ostreida</taxon>
        <taxon>Ostreoidea</taxon>
        <taxon>Ostreidae</taxon>
        <taxon>Magallana</taxon>
    </lineage>
</organism>
<dbReference type="InterPro" id="IPR051581">
    <property type="entry name" value="Ca-bind"/>
</dbReference>
<gene>
    <name evidence="7" type="ORF">CGI_10005633</name>
</gene>
<dbReference type="InterPro" id="IPR002048">
    <property type="entry name" value="EF_hand_dom"/>
</dbReference>
<keyword evidence="4" id="KW-0514">Muscle protein</keyword>
<dbReference type="SMR" id="K1PGE8"/>
<evidence type="ECO:0000256" key="1">
    <source>
        <dbReference type="ARBA" id="ARBA00022723"/>
    </source>
</evidence>
<dbReference type="PROSITE" id="PS00018">
    <property type="entry name" value="EF_HAND_1"/>
    <property type="match status" value="2"/>
</dbReference>
<sequence length="374" mass="42838">MDEDKPQVNDENDTLVIQTQGNGTSDDSAPLKVNVKSIAQRFEENYRELDKKSPVKDLGLSNRNTLLPKETTEGNDDVVDEKEEDEKEEDTKEDDMFTPEEGRIANFTTETKQENEKQEDKIIGDPITAKEAGFVFDETGDLITAEEADRIANFEKDTEEENENKDNEKEDVITCTEEDSGLSGRIANSAKDTNEENEKEGDMYTAKKEEKADRTASLTNFKDTKEENKQLQEDVIYKFFKKADTQNLGFLTLSQFAAAVRKQGFSGKDSEITTMFVDLDANMDCEVTLEEYMNEMAKKDAKSRTEAEMLDIFRKFDRNKDGYVTREELQTTLEECKMRLLEIDMDDVMKKADRDGDGKLSFDDFIKSCRFKNQ</sequence>